<evidence type="ECO:0000313" key="2">
    <source>
        <dbReference type="Proteomes" id="UP000707356"/>
    </source>
</evidence>
<reference evidence="1" key="1">
    <citation type="submission" date="2021-05" db="EMBL/GenBank/DDBJ databases">
        <authorList>
            <person name="Pietrasiak N."/>
            <person name="Ward R."/>
            <person name="Stajich J.E."/>
            <person name="Kurbessoian T."/>
        </authorList>
    </citation>
    <scope>NUCLEOTIDE SEQUENCE</scope>
    <source>
        <strain evidence="1">GSE-TBD4-15B</strain>
    </source>
</reference>
<evidence type="ECO:0000313" key="1">
    <source>
        <dbReference type="EMBL" id="MBW4466559.1"/>
    </source>
</evidence>
<dbReference type="AlphaFoldDB" id="A0A951U569"/>
<name>A0A951U569_9CYAN</name>
<dbReference type="Proteomes" id="UP000707356">
    <property type="component" value="Unassembled WGS sequence"/>
</dbReference>
<organism evidence="1 2">
    <name type="scientific">Pegethrix bostrychoides GSE-TBD4-15B</name>
    <dbReference type="NCBI Taxonomy" id="2839662"/>
    <lineage>
        <taxon>Bacteria</taxon>
        <taxon>Bacillati</taxon>
        <taxon>Cyanobacteriota</taxon>
        <taxon>Cyanophyceae</taxon>
        <taxon>Oculatellales</taxon>
        <taxon>Oculatellaceae</taxon>
        <taxon>Pegethrix</taxon>
    </lineage>
</organism>
<gene>
    <name evidence="1" type="ORF">KME07_14135</name>
</gene>
<reference evidence="1" key="2">
    <citation type="journal article" date="2022" name="Microbiol. Resour. Announc.">
        <title>Metagenome Sequencing to Explore Phylogenomics of Terrestrial Cyanobacteria.</title>
        <authorList>
            <person name="Ward R.D."/>
            <person name="Stajich J.E."/>
            <person name="Johansen J.R."/>
            <person name="Huntemann M."/>
            <person name="Clum A."/>
            <person name="Foster B."/>
            <person name="Foster B."/>
            <person name="Roux S."/>
            <person name="Palaniappan K."/>
            <person name="Varghese N."/>
            <person name="Mukherjee S."/>
            <person name="Reddy T.B.K."/>
            <person name="Daum C."/>
            <person name="Copeland A."/>
            <person name="Chen I.A."/>
            <person name="Ivanova N.N."/>
            <person name="Kyrpides N.C."/>
            <person name="Shapiro N."/>
            <person name="Eloe-Fadrosh E.A."/>
            <person name="Pietrasiak N."/>
        </authorList>
    </citation>
    <scope>NUCLEOTIDE SEQUENCE</scope>
    <source>
        <strain evidence="1">GSE-TBD4-15B</strain>
    </source>
</reference>
<proteinExistence type="predicted"/>
<dbReference type="InterPro" id="IPR054651">
    <property type="entry name" value="Npun_F0494-like"/>
</dbReference>
<protein>
    <submittedName>
        <fullName evidence="1">Uncharacterized protein</fullName>
    </submittedName>
</protein>
<accession>A0A951U569</accession>
<comment type="caution">
    <text evidence="1">The sequence shown here is derived from an EMBL/GenBank/DDBJ whole genome shotgun (WGS) entry which is preliminary data.</text>
</comment>
<sequence>MTSVQKTSRYSSSVLKRAERAVCCSPFKLALFDQMRQQSVDLRLMTGQTGIKTGYTKRPLAEMAAEKQLLWLMEVGLLRREVDGQGLTNSFRLTPLGHELVVRWREDCLPAPALADRFYNFLNRWLRWPSWLRP</sequence>
<dbReference type="NCBIfam" id="NF045586">
    <property type="entry name" value="Npun_F0494_fam"/>
    <property type="match status" value="1"/>
</dbReference>
<dbReference type="EMBL" id="JAHHHV010000069">
    <property type="protein sequence ID" value="MBW4466559.1"/>
    <property type="molecule type" value="Genomic_DNA"/>
</dbReference>